<keyword evidence="6" id="KW-0479">Metal-binding</keyword>
<feature type="domain" description="Chorismate-utilising enzyme C-terminal" evidence="11">
    <location>
        <begin position="192"/>
        <end position="445"/>
    </location>
</feature>
<evidence type="ECO:0000256" key="10">
    <source>
        <dbReference type="ARBA" id="ARBA00047683"/>
    </source>
</evidence>
<name>A0ABS8EW27_9FIRM</name>
<evidence type="ECO:0000259" key="11">
    <source>
        <dbReference type="Pfam" id="PF00425"/>
    </source>
</evidence>
<keyword evidence="13" id="KW-0032">Aminotransferase</keyword>
<evidence type="ECO:0000313" key="14">
    <source>
        <dbReference type="Proteomes" id="UP001299235"/>
    </source>
</evidence>
<protein>
    <recommendedName>
        <fullName evidence="4">Anthranilate synthase component 1</fullName>
        <ecNumber evidence="3">2.6.1.85</ecNumber>
    </recommendedName>
</protein>
<evidence type="ECO:0000256" key="3">
    <source>
        <dbReference type="ARBA" id="ARBA00013139"/>
    </source>
</evidence>
<dbReference type="PRINTS" id="PR00095">
    <property type="entry name" value="ANTSNTHASEI"/>
</dbReference>
<reference evidence="13 14" key="1">
    <citation type="submission" date="2021-10" db="EMBL/GenBank/DDBJ databases">
        <title>Anaerobic single-cell dispensing facilitates the cultivation of human gut bacteria.</title>
        <authorList>
            <person name="Afrizal A."/>
        </authorList>
    </citation>
    <scope>NUCLEOTIDE SEQUENCE [LARGE SCALE GENOMIC DNA]</scope>
    <source>
        <strain evidence="13 14">CLA-AA-H246</strain>
    </source>
</reference>
<evidence type="ECO:0000256" key="7">
    <source>
        <dbReference type="ARBA" id="ARBA00022842"/>
    </source>
</evidence>
<evidence type="ECO:0000256" key="4">
    <source>
        <dbReference type="ARBA" id="ARBA00020653"/>
    </source>
</evidence>
<keyword evidence="14" id="KW-1185">Reference proteome</keyword>
<comment type="cofactor">
    <cofactor evidence="1">
        <name>Mg(2+)</name>
        <dbReference type="ChEBI" id="CHEBI:18420"/>
    </cofactor>
</comment>
<evidence type="ECO:0000259" key="12">
    <source>
        <dbReference type="Pfam" id="PF04715"/>
    </source>
</evidence>
<evidence type="ECO:0000256" key="9">
    <source>
        <dbReference type="ARBA" id="ARBA00025634"/>
    </source>
</evidence>
<dbReference type="PANTHER" id="PTHR11236">
    <property type="entry name" value="AMINOBENZOATE/ANTHRANILATE SYNTHASE"/>
    <property type="match status" value="1"/>
</dbReference>
<dbReference type="SUPFAM" id="SSF56322">
    <property type="entry name" value="ADC synthase"/>
    <property type="match status" value="1"/>
</dbReference>
<dbReference type="InterPro" id="IPR015890">
    <property type="entry name" value="Chorismate_C"/>
</dbReference>
<gene>
    <name evidence="13" type="primary">pabB</name>
    <name evidence="13" type="ORF">LKD42_09050</name>
</gene>
<keyword evidence="5 13" id="KW-0808">Transferase</keyword>
<dbReference type="EMBL" id="JAJEQE010000029">
    <property type="protein sequence ID" value="MCC2149402.1"/>
    <property type="molecule type" value="Genomic_DNA"/>
</dbReference>
<accession>A0ABS8EW27</accession>
<dbReference type="NCBIfam" id="TIGR00553">
    <property type="entry name" value="pabB"/>
    <property type="match status" value="1"/>
</dbReference>
<dbReference type="Pfam" id="PF00425">
    <property type="entry name" value="Chorismate_bind"/>
    <property type="match status" value="1"/>
</dbReference>
<dbReference type="InterPro" id="IPR005801">
    <property type="entry name" value="ADC_synthase"/>
</dbReference>
<keyword evidence="8" id="KW-0456">Lyase</keyword>
<feature type="domain" description="Anthranilate synthase component I N-terminal" evidence="12">
    <location>
        <begin position="16"/>
        <end position="142"/>
    </location>
</feature>
<organism evidence="13 14">
    <name type="scientific">Hominisplanchenecus faecis</name>
    <dbReference type="NCBI Taxonomy" id="2885351"/>
    <lineage>
        <taxon>Bacteria</taxon>
        <taxon>Bacillati</taxon>
        <taxon>Bacillota</taxon>
        <taxon>Clostridia</taxon>
        <taxon>Lachnospirales</taxon>
        <taxon>Lachnospiraceae</taxon>
        <taxon>Hominisplanchenecus</taxon>
    </lineage>
</organism>
<evidence type="ECO:0000256" key="1">
    <source>
        <dbReference type="ARBA" id="ARBA00001946"/>
    </source>
</evidence>
<dbReference type="EC" id="2.6.1.85" evidence="3"/>
<dbReference type="Gene3D" id="3.60.120.10">
    <property type="entry name" value="Anthranilate synthase"/>
    <property type="match status" value="1"/>
</dbReference>
<dbReference type="InterPro" id="IPR005802">
    <property type="entry name" value="ADC_synth_comp_1"/>
</dbReference>
<dbReference type="InterPro" id="IPR006805">
    <property type="entry name" value="Anth_synth_I_N"/>
</dbReference>
<dbReference type="RefSeq" id="WP_147630951.1">
    <property type="nucleotide sequence ID" value="NZ_JAJEQE010000029.1"/>
</dbReference>
<evidence type="ECO:0000256" key="2">
    <source>
        <dbReference type="ARBA" id="ARBA00011575"/>
    </source>
</evidence>
<comment type="function">
    <text evidence="9">Part of a heterotetrameric complex that catalyzes the two-step biosynthesis of anthranilate, an intermediate in the biosynthesis of L-tryptophan. In the first step, the glutamine-binding beta subunit (TrpG) of anthranilate synthase (AS) provides the glutamine amidotransferase activity which generates ammonia as a substrate that, along with chorismate, is used in the second step, catalyzed by the large alpha subunit of AS (TrpE) to produce anthranilate. In the absence of TrpG, TrpE can synthesize anthranilate directly from chorismate and high concentrations of ammonia.</text>
</comment>
<evidence type="ECO:0000256" key="8">
    <source>
        <dbReference type="ARBA" id="ARBA00023239"/>
    </source>
</evidence>
<keyword evidence="7" id="KW-0460">Magnesium</keyword>
<dbReference type="Proteomes" id="UP001299235">
    <property type="component" value="Unassembled WGS sequence"/>
</dbReference>
<evidence type="ECO:0000256" key="6">
    <source>
        <dbReference type="ARBA" id="ARBA00022723"/>
    </source>
</evidence>
<dbReference type="InterPro" id="IPR019999">
    <property type="entry name" value="Anth_synth_I-like"/>
</dbReference>
<evidence type="ECO:0000256" key="5">
    <source>
        <dbReference type="ARBA" id="ARBA00022679"/>
    </source>
</evidence>
<comment type="subunit">
    <text evidence="2">Heterotetramer consisting of two non-identical subunits: a beta subunit (TrpG) and a large alpha subunit (TrpE).</text>
</comment>
<proteinExistence type="predicted"/>
<evidence type="ECO:0000313" key="13">
    <source>
        <dbReference type="EMBL" id="MCC2149402.1"/>
    </source>
</evidence>
<comment type="caution">
    <text evidence="13">The sequence shown here is derived from an EMBL/GenBank/DDBJ whole genome shotgun (WGS) entry which is preliminary data.</text>
</comment>
<sequence length="465" mass="53297">MHKIREIREYPPIHVLFSRWKEEKDIVFLDSSLENRLGRYSIIGRLPYQKLVQDGDSFWVNDEKQKMTFENYLRTYLKEHPDSNESDLPIVSGAMGYVSYDYGREKENVAARHPKEVDMPDVILCFYDNFIIEDHQEKRFYLVANGQTKEVDTLLDDVENTVAETYTLWKNGQIPGTKDDHSEIRVTPNFTKEDYKQAVQDMIDYIVEGDIYIANMTQHLTVESTRTPYDVFCSLRRDNPSPFGGYLNYGDLQIVSASPERFLQMRDGVVATRPIKGTRKRGATREEDAAMRKELEESDKDKSELLMIVDLERNDLNRVCMPGSVKVTEMYSIETYATVFHLVSEVQGRLAEDKNVVDLLEAAFPGGSITGAPKLRAMEIIEELEHSRRNLYTGSIGYLTLDGDCDFNIVIRTAVHKNGKYYLGVGGGITCESETEFEYEETLQKAKAVLQALEGRKESDKISVV</sequence>
<dbReference type="GO" id="GO:0046820">
    <property type="term" value="F:4-amino-4-deoxychorismate synthase activity"/>
    <property type="evidence" value="ECO:0007669"/>
    <property type="project" value="UniProtKB-EC"/>
</dbReference>
<dbReference type="PANTHER" id="PTHR11236:SF48">
    <property type="entry name" value="ISOCHORISMATE SYNTHASE MENF"/>
    <property type="match status" value="1"/>
</dbReference>
<comment type="catalytic activity">
    <reaction evidence="10">
        <text>chorismate + L-glutamine = anthranilate + pyruvate + L-glutamate + H(+)</text>
        <dbReference type="Rhea" id="RHEA:21732"/>
        <dbReference type="ChEBI" id="CHEBI:15361"/>
        <dbReference type="ChEBI" id="CHEBI:15378"/>
        <dbReference type="ChEBI" id="CHEBI:16567"/>
        <dbReference type="ChEBI" id="CHEBI:29748"/>
        <dbReference type="ChEBI" id="CHEBI:29985"/>
        <dbReference type="ChEBI" id="CHEBI:58359"/>
        <dbReference type="EC" id="4.1.3.27"/>
    </reaction>
</comment>
<dbReference type="Pfam" id="PF04715">
    <property type="entry name" value="Anth_synt_I_N"/>
    <property type="match status" value="1"/>
</dbReference>